<feature type="region of interest" description="Disordered" evidence="1">
    <location>
        <begin position="157"/>
        <end position="184"/>
    </location>
</feature>
<sequence>MWAHYRKRVLCWGPPVSSTSAGLVQSLETLLLFQLSISSPETPAMFPSHCAPHGLHGGPTNPCLPQVLHQTWASCCVGPRTNLTPSSAVLRSPSGSYAQARAQLGKAAALVMQWTGQASPSTKHLQANGSCSGSCKGCVVFLFCSLLRSSSWSLHRPPESGRSCLTRPKQGTRGRAQHHPGPGRMTMIGLLATDHRRKGRRTNPPLPMSAAVLRGRLPPSPAVAAEPQ</sequence>
<evidence type="ECO:0000313" key="3">
    <source>
        <dbReference type="Proteomes" id="UP001066276"/>
    </source>
</evidence>
<name>A0AAV7VRW5_PLEWA</name>
<proteinExistence type="predicted"/>
<organism evidence="2 3">
    <name type="scientific">Pleurodeles waltl</name>
    <name type="common">Iberian ribbed newt</name>
    <dbReference type="NCBI Taxonomy" id="8319"/>
    <lineage>
        <taxon>Eukaryota</taxon>
        <taxon>Metazoa</taxon>
        <taxon>Chordata</taxon>
        <taxon>Craniata</taxon>
        <taxon>Vertebrata</taxon>
        <taxon>Euteleostomi</taxon>
        <taxon>Amphibia</taxon>
        <taxon>Batrachia</taxon>
        <taxon>Caudata</taxon>
        <taxon>Salamandroidea</taxon>
        <taxon>Salamandridae</taxon>
        <taxon>Pleurodelinae</taxon>
        <taxon>Pleurodeles</taxon>
    </lineage>
</organism>
<comment type="caution">
    <text evidence="2">The sequence shown here is derived from an EMBL/GenBank/DDBJ whole genome shotgun (WGS) entry which is preliminary data.</text>
</comment>
<protein>
    <submittedName>
        <fullName evidence="2">Uncharacterized protein</fullName>
    </submittedName>
</protein>
<evidence type="ECO:0000256" key="1">
    <source>
        <dbReference type="SAM" id="MobiDB-lite"/>
    </source>
</evidence>
<gene>
    <name evidence="2" type="ORF">NDU88_007184</name>
</gene>
<feature type="region of interest" description="Disordered" evidence="1">
    <location>
        <begin position="196"/>
        <end position="228"/>
    </location>
</feature>
<accession>A0AAV7VRW5</accession>
<dbReference type="AlphaFoldDB" id="A0AAV7VRW5"/>
<evidence type="ECO:0000313" key="2">
    <source>
        <dbReference type="EMBL" id="KAJ1203397.1"/>
    </source>
</evidence>
<dbReference type="EMBL" id="JANPWB010000003">
    <property type="protein sequence ID" value="KAJ1203397.1"/>
    <property type="molecule type" value="Genomic_DNA"/>
</dbReference>
<keyword evidence="3" id="KW-1185">Reference proteome</keyword>
<reference evidence="2" key="1">
    <citation type="journal article" date="2022" name="bioRxiv">
        <title>Sequencing and chromosome-scale assembly of the giantPleurodeles waltlgenome.</title>
        <authorList>
            <person name="Brown T."/>
            <person name="Elewa A."/>
            <person name="Iarovenko S."/>
            <person name="Subramanian E."/>
            <person name="Araus A.J."/>
            <person name="Petzold A."/>
            <person name="Susuki M."/>
            <person name="Suzuki K.-i.T."/>
            <person name="Hayashi T."/>
            <person name="Toyoda A."/>
            <person name="Oliveira C."/>
            <person name="Osipova E."/>
            <person name="Leigh N.D."/>
            <person name="Simon A."/>
            <person name="Yun M.H."/>
        </authorList>
    </citation>
    <scope>NUCLEOTIDE SEQUENCE</scope>
    <source>
        <strain evidence="2">20211129_DDA</strain>
        <tissue evidence="2">Liver</tissue>
    </source>
</reference>
<dbReference type="Proteomes" id="UP001066276">
    <property type="component" value="Chromosome 2_1"/>
</dbReference>